<dbReference type="Proteomes" id="UP000190044">
    <property type="component" value="Unassembled WGS sequence"/>
</dbReference>
<sequence>MDGNPKTAMGAQKPDLSVVPPSALLHLATAMMNGARKYGPYNWRDDPVSTRVYVAAAMRHLASYLDGEDYSADTVEAEEPVHHLGHVMACCAIVLDAWHAGTLLDNRPKVPGRTGELIETYRTTKKLAA</sequence>
<gene>
    <name evidence="2" type="ORF">SAMN06295937_101154</name>
</gene>
<dbReference type="Pfam" id="PF18909">
    <property type="entry name" value="dGTP_diPhyd_N"/>
    <property type="match status" value="1"/>
</dbReference>
<evidence type="ECO:0000259" key="1">
    <source>
        <dbReference type="Pfam" id="PF18909"/>
    </source>
</evidence>
<keyword evidence="3" id="KW-1185">Reference proteome</keyword>
<dbReference type="InterPro" id="IPR044038">
    <property type="entry name" value="dATP/dGTP_diPOhydrolase_N"/>
</dbReference>
<dbReference type="OrthoDB" id="4569478at2"/>
<evidence type="ECO:0000313" key="3">
    <source>
        <dbReference type="Proteomes" id="UP000190044"/>
    </source>
</evidence>
<dbReference type="AlphaFoldDB" id="A0A1T5CSD0"/>
<reference evidence="3" key="1">
    <citation type="submission" date="2017-02" db="EMBL/GenBank/DDBJ databases">
        <authorList>
            <person name="Varghese N."/>
            <person name="Submissions S."/>
        </authorList>
    </citation>
    <scope>NUCLEOTIDE SEQUENCE [LARGE SCALE GENOMIC DNA]</scope>
    <source>
        <strain evidence="3">R11H</strain>
    </source>
</reference>
<accession>A0A1T5CSD0</accession>
<dbReference type="EMBL" id="FUYP01000011">
    <property type="protein sequence ID" value="SKB62080.1"/>
    <property type="molecule type" value="Genomic_DNA"/>
</dbReference>
<protein>
    <recommendedName>
        <fullName evidence="1">dATP/dGTP diphosphohydrolase N-terminal domain-containing protein</fullName>
    </recommendedName>
</protein>
<feature type="domain" description="dATP/dGTP diphosphohydrolase N-terminal" evidence="1">
    <location>
        <begin position="4"/>
        <end position="107"/>
    </location>
</feature>
<organism evidence="2 3">
    <name type="scientific">Sphingopyxis flava</name>
    <dbReference type="NCBI Taxonomy" id="1507287"/>
    <lineage>
        <taxon>Bacteria</taxon>
        <taxon>Pseudomonadati</taxon>
        <taxon>Pseudomonadota</taxon>
        <taxon>Alphaproteobacteria</taxon>
        <taxon>Sphingomonadales</taxon>
        <taxon>Sphingomonadaceae</taxon>
        <taxon>Sphingopyxis</taxon>
    </lineage>
</organism>
<proteinExistence type="predicted"/>
<dbReference type="RefSeq" id="WP_139375742.1">
    <property type="nucleotide sequence ID" value="NZ_FUYP01000011.1"/>
</dbReference>
<name>A0A1T5CSD0_9SPHN</name>
<evidence type="ECO:0000313" key="2">
    <source>
        <dbReference type="EMBL" id="SKB62080.1"/>
    </source>
</evidence>